<reference evidence="1 2" key="1">
    <citation type="submission" date="2014-04" db="EMBL/GenBank/DDBJ databases">
        <title>Evolutionary Origins and Diversification of the Mycorrhizal Mutualists.</title>
        <authorList>
            <consortium name="DOE Joint Genome Institute"/>
            <consortium name="Mycorrhizal Genomics Consortium"/>
            <person name="Kohler A."/>
            <person name="Kuo A."/>
            <person name="Nagy L.G."/>
            <person name="Floudas D."/>
            <person name="Copeland A."/>
            <person name="Barry K.W."/>
            <person name="Cichocki N."/>
            <person name="Veneault-Fourrey C."/>
            <person name="LaButti K."/>
            <person name="Lindquist E.A."/>
            <person name="Lipzen A."/>
            <person name="Lundell T."/>
            <person name="Morin E."/>
            <person name="Murat C."/>
            <person name="Riley R."/>
            <person name="Ohm R."/>
            <person name="Sun H."/>
            <person name="Tunlid A."/>
            <person name="Henrissat B."/>
            <person name="Grigoriev I.V."/>
            <person name="Hibbett D.S."/>
            <person name="Martin F."/>
        </authorList>
    </citation>
    <scope>NUCLEOTIDE SEQUENCE [LARGE SCALE GENOMIC DNA]</scope>
    <source>
        <strain evidence="1 2">FD-317 M1</strain>
    </source>
</reference>
<dbReference type="EMBL" id="KN834853">
    <property type="protein sequence ID" value="KIK51855.1"/>
    <property type="molecule type" value="Genomic_DNA"/>
</dbReference>
<feature type="non-terminal residue" evidence="1">
    <location>
        <position position="127"/>
    </location>
</feature>
<dbReference type="Pfam" id="PF02992">
    <property type="entry name" value="Transposase_21"/>
    <property type="match status" value="1"/>
</dbReference>
<sequence length="127" mass="14292">MKTFCGLVPGKLFIEREGKIRLAFAIQVDFFNPNGTRKRGNHNSIGIISLANLNLPSDLRYKPEHLYMTIIPGPREPELDDLSHYLKPIVDQLLVGWERGFHLSHTACFPEGNIVEVAVVLSVNDLP</sequence>
<dbReference type="InterPro" id="IPR004242">
    <property type="entry name" value="Transposase_21"/>
</dbReference>
<accession>A0A0D0ANM3</accession>
<dbReference type="Proteomes" id="UP000053593">
    <property type="component" value="Unassembled WGS sequence"/>
</dbReference>
<protein>
    <submittedName>
        <fullName evidence="1">Uncharacterized protein</fullName>
    </submittedName>
</protein>
<evidence type="ECO:0000313" key="1">
    <source>
        <dbReference type="EMBL" id="KIK51855.1"/>
    </source>
</evidence>
<gene>
    <name evidence="1" type="ORF">GYMLUDRAFT_180874</name>
</gene>
<proteinExistence type="predicted"/>
<organism evidence="1 2">
    <name type="scientific">Collybiopsis luxurians FD-317 M1</name>
    <dbReference type="NCBI Taxonomy" id="944289"/>
    <lineage>
        <taxon>Eukaryota</taxon>
        <taxon>Fungi</taxon>
        <taxon>Dikarya</taxon>
        <taxon>Basidiomycota</taxon>
        <taxon>Agaricomycotina</taxon>
        <taxon>Agaricomycetes</taxon>
        <taxon>Agaricomycetidae</taxon>
        <taxon>Agaricales</taxon>
        <taxon>Marasmiineae</taxon>
        <taxon>Omphalotaceae</taxon>
        <taxon>Collybiopsis</taxon>
        <taxon>Collybiopsis luxurians</taxon>
    </lineage>
</organism>
<dbReference type="OrthoDB" id="2829169at2759"/>
<dbReference type="HOGENOM" id="CLU_2114670_0_0_1"/>
<keyword evidence="2" id="KW-1185">Reference proteome</keyword>
<dbReference type="AlphaFoldDB" id="A0A0D0ANM3"/>
<name>A0A0D0ANM3_9AGAR</name>
<evidence type="ECO:0000313" key="2">
    <source>
        <dbReference type="Proteomes" id="UP000053593"/>
    </source>
</evidence>